<sequence>MRTGLELGRPAWQMSCSSSSGAAGGCRRVCRLERAGAGVHRDWSTRSSVCQLELCTLGHADCTPFPPRPIVDICSLAIGSGYADWRDWFDGSKEERQIYMEVLYAKSRGNLNHASSKKMNDDCLRKQSGDVNAKTSVYTICSPLIVPTSVSENSKPQFHIVESFSHGLLSSLSFDTFPVLWSSQAKVLQSHCGCYQLRKKYKEFNALVLMQTSSMNCAFPYFNALALHLQQSTKSHVFESDMVDLHANTPASSEAFSTKDLTVRLRSYALHFLEDADWKVQVRGRKSPRKDGLGKMKLDYYFLSPEGRMLHSLSKAWVASNDMLFHETMPTIGSSKPDFLNLSENFSIQSNSIYSSPIDRSPKPDCFSPPDKSNIENDSFKESREILLFYPQQKTVCCNLDGYCMEELVGHFVSPCDLGSNMQQEIQSYFCQSSNLDIAQPFNSGNNSSHDTGFPFQMGIIGSASEDNKLIEKLAEQGILKKSDCPKHVNDRLSRSEIMKLHDEKQITCLVKQRPTRSKKISEAQSTKSSFKKPKENTDNKVICRSSRISKTSELDAIEANAKGLKSNPTFLRSLPSSVEHSKNDLNYLHHRDEDNSSRKLFHMKIL</sequence>
<organism evidence="2 3">
    <name type="scientific">Platanthera zijinensis</name>
    <dbReference type="NCBI Taxonomy" id="2320716"/>
    <lineage>
        <taxon>Eukaryota</taxon>
        <taxon>Viridiplantae</taxon>
        <taxon>Streptophyta</taxon>
        <taxon>Embryophyta</taxon>
        <taxon>Tracheophyta</taxon>
        <taxon>Spermatophyta</taxon>
        <taxon>Magnoliopsida</taxon>
        <taxon>Liliopsida</taxon>
        <taxon>Asparagales</taxon>
        <taxon>Orchidaceae</taxon>
        <taxon>Orchidoideae</taxon>
        <taxon>Orchideae</taxon>
        <taxon>Orchidinae</taxon>
        <taxon>Platanthera</taxon>
    </lineage>
</organism>
<protein>
    <submittedName>
        <fullName evidence="2">Uncharacterized protein</fullName>
    </submittedName>
</protein>
<reference evidence="2 3" key="1">
    <citation type="journal article" date="2022" name="Nat. Plants">
        <title>Genomes of leafy and leafless Platanthera orchids illuminate the evolution of mycoheterotrophy.</title>
        <authorList>
            <person name="Li M.H."/>
            <person name="Liu K.W."/>
            <person name="Li Z."/>
            <person name="Lu H.C."/>
            <person name="Ye Q.L."/>
            <person name="Zhang D."/>
            <person name="Wang J.Y."/>
            <person name="Li Y.F."/>
            <person name="Zhong Z.M."/>
            <person name="Liu X."/>
            <person name="Yu X."/>
            <person name="Liu D.K."/>
            <person name="Tu X.D."/>
            <person name="Liu B."/>
            <person name="Hao Y."/>
            <person name="Liao X.Y."/>
            <person name="Jiang Y.T."/>
            <person name="Sun W.H."/>
            <person name="Chen J."/>
            <person name="Chen Y.Q."/>
            <person name="Ai Y."/>
            <person name="Zhai J.W."/>
            <person name="Wu S.S."/>
            <person name="Zhou Z."/>
            <person name="Hsiao Y.Y."/>
            <person name="Wu W.L."/>
            <person name="Chen Y.Y."/>
            <person name="Lin Y.F."/>
            <person name="Hsu J.L."/>
            <person name="Li C.Y."/>
            <person name="Wang Z.W."/>
            <person name="Zhao X."/>
            <person name="Zhong W.Y."/>
            <person name="Ma X.K."/>
            <person name="Ma L."/>
            <person name="Huang J."/>
            <person name="Chen G.Z."/>
            <person name="Huang M.Z."/>
            <person name="Huang L."/>
            <person name="Peng D.H."/>
            <person name="Luo Y.B."/>
            <person name="Zou S.Q."/>
            <person name="Chen S.P."/>
            <person name="Lan S."/>
            <person name="Tsai W.C."/>
            <person name="Van de Peer Y."/>
            <person name="Liu Z.J."/>
        </authorList>
    </citation>
    <scope>NUCLEOTIDE SEQUENCE [LARGE SCALE GENOMIC DNA]</scope>
    <source>
        <strain evidence="2">Lor287</strain>
    </source>
</reference>
<gene>
    <name evidence="2" type="ORF">KSP39_PZI005927</name>
</gene>
<evidence type="ECO:0000313" key="3">
    <source>
        <dbReference type="Proteomes" id="UP001418222"/>
    </source>
</evidence>
<keyword evidence="3" id="KW-1185">Reference proteome</keyword>
<evidence type="ECO:0000313" key="2">
    <source>
        <dbReference type="EMBL" id="KAK8948739.1"/>
    </source>
</evidence>
<dbReference type="EMBL" id="JBBWWQ010000004">
    <property type="protein sequence ID" value="KAK8948739.1"/>
    <property type="molecule type" value="Genomic_DNA"/>
</dbReference>
<dbReference type="PROSITE" id="PS51257">
    <property type="entry name" value="PROKAR_LIPOPROTEIN"/>
    <property type="match status" value="1"/>
</dbReference>
<feature type="region of interest" description="Disordered" evidence="1">
    <location>
        <begin position="517"/>
        <end position="539"/>
    </location>
</feature>
<name>A0AAP0GAW2_9ASPA</name>
<evidence type="ECO:0000256" key="1">
    <source>
        <dbReference type="SAM" id="MobiDB-lite"/>
    </source>
</evidence>
<comment type="caution">
    <text evidence="2">The sequence shown here is derived from an EMBL/GenBank/DDBJ whole genome shotgun (WGS) entry which is preliminary data.</text>
</comment>
<dbReference type="AlphaFoldDB" id="A0AAP0GAW2"/>
<accession>A0AAP0GAW2</accession>
<proteinExistence type="predicted"/>
<dbReference type="Proteomes" id="UP001418222">
    <property type="component" value="Unassembled WGS sequence"/>
</dbReference>